<dbReference type="AlphaFoldDB" id="A0A8S4P626"/>
<dbReference type="GO" id="GO:0004993">
    <property type="term" value="F:G protein-coupled serotonin receptor activity"/>
    <property type="evidence" value="ECO:0007669"/>
    <property type="project" value="UniProtKB-ARBA"/>
</dbReference>
<organism evidence="12 13">
    <name type="scientific">Owenia fusiformis</name>
    <name type="common">Polychaete worm</name>
    <dbReference type="NCBI Taxonomy" id="6347"/>
    <lineage>
        <taxon>Eukaryota</taxon>
        <taxon>Metazoa</taxon>
        <taxon>Spiralia</taxon>
        <taxon>Lophotrochozoa</taxon>
        <taxon>Annelida</taxon>
        <taxon>Polychaeta</taxon>
        <taxon>Sedentaria</taxon>
        <taxon>Canalipalpata</taxon>
        <taxon>Sabellida</taxon>
        <taxon>Oweniida</taxon>
        <taxon>Oweniidae</taxon>
        <taxon>Owenia</taxon>
    </lineage>
</organism>
<protein>
    <recommendedName>
        <fullName evidence="11">G-protein coupled receptors family 1 profile domain-containing protein</fullName>
    </recommendedName>
</protein>
<dbReference type="GO" id="GO:0043410">
    <property type="term" value="P:positive regulation of MAPK cascade"/>
    <property type="evidence" value="ECO:0007669"/>
    <property type="project" value="TreeGrafter"/>
</dbReference>
<sequence length="281" mass="32147">MVGLIVMAAMTVFTIYGYWPLGSTVCTIYIIVDYCCVTVSMLHLDVIAYQRFKAINDPLAYYAEDRKNYKKTLKHIAAVWTIGIVAWLPAILYFRTKSMNDGTIDEMDCYFLPTNAYYVVAQTCIVHGIPMIIVVYYCGKTAYMFMGSKLSKAFTTQLESSEGNAATNTETNKTISQAYLQKRIQQEKRISKMFGIVIICFLICWLPFCIIWPIGAFCPHCVPLKAYEVSYWMIYLNSTMNPALVFIMNKDYRKALRKTPVSRLNTSDSTWYQTTTAPPLQ</sequence>
<dbReference type="Pfam" id="PF00001">
    <property type="entry name" value="7tm_1"/>
    <property type="match status" value="1"/>
</dbReference>
<name>A0A8S4P626_OWEFU</name>
<keyword evidence="3 10" id="KW-0812">Transmembrane</keyword>
<keyword evidence="4 10" id="KW-1133">Transmembrane helix</keyword>
<feature type="transmembrane region" description="Helical" evidence="10">
    <location>
        <begin position="229"/>
        <end position="248"/>
    </location>
</feature>
<keyword evidence="7" id="KW-1015">Disulfide bond</keyword>
<evidence type="ECO:0000256" key="6">
    <source>
        <dbReference type="ARBA" id="ARBA00023136"/>
    </source>
</evidence>
<proteinExistence type="predicted"/>
<dbReference type="InterPro" id="IPR017452">
    <property type="entry name" value="GPCR_Rhodpsn_7TM"/>
</dbReference>
<dbReference type="GO" id="GO:0071880">
    <property type="term" value="P:adenylate cyclase-activating adrenergic receptor signaling pathway"/>
    <property type="evidence" value="ECO:0007669"/>
    <property type="project" value="TreeGrafter"/>
</dbReference>
<dbReference type="OrthoDB" id="6282598at2759"/>
<evidence type="ECO:0000256" key="10">
    <source>
        <dbReference type="SAM" id="Phobius"/>
    </source>
</evidence>
<keyword evidence="2" id="KW-1003">Cell membrane</keyword>
<keyword evidence="13" id="KW-1185">Reference proteome</keyword>
<feature type="domain" description="G-protein coupled receptors family 1 profile" evidence="11">
    <location>
        <begin position="1"/>
        <end position="245"/>
    </location>
</feature>
<evidence type="ECO:0000256" key="9">
    <source>
        <dbReference type="ARBA" id="ARBA00023224"/>
    </source>
</evidence>
<dbReference type="SUPFAM" id="SSF81321">
    <property type="entry name" value="Family A G protein-coupled receptor-like"/>
    <property type="match status" value="1"/>
</dbReference>
<gene>
    <name evidence="12" type="ORF">OFUS_LOCUS14236</name>
</gene>
<feature type="transmembrane region" description="Helical" evidence="10">
    <location>
        <begin position="76"/>
        <end position="96"/>
    </location>
</feature>
<feature type="transmembrane region" description="Helical" evidence="10">
    <location>
        <begin position="193"/>
        <end position="217"/>
    </location>
</feature>
<comment type="caution">
    <text evidence="12">The sequence shown here is derived from an EMBL/GenBank/DDBJ whole genome shotgun (WGS) entry which is preliminary data.</text>
</comment>
<dbReference type="Gene3D" id="1.20.1070.10">
    <property type="entry name" value="Rhodopsin 7-helix transmembrane proteins"/>
    <property type="match status" value="1"/>
</dbReference>
<evidence type="ECO:0000256" key="4">
    <source>
        <dbReference type="ARBA" id="ARBA00022989"/>
    </source>
</evidence>
<dbReference type="PANTHER" id="PTHR24248:SF199">
    <property type="entry name" value="IP13425P-RELATED"/>
    <property type="match status" value="1"/>
</dbReference>
<evidence type="ECO:0000313" key="12">
    <source>
        <dbReference type="EMBL" id="CAH1788767.1"/>
    </source>
</evidence>
<dbReference type="InterPro" id="IPR000276">
    <property type="entry name" value="GPCR_Rhodpsn"/>
</dbReference>
<dbReference type="PRINTS" id="PR00237">
    <property type="entry name" value="GPCRRHODOPSN"/>
</dbReference>
<evidence type="ECO:0000256" key="7">
    <source>
        <dbReference type="ARBA" id="ARBA00023157"/>
    </source>
</evidence>
<keyword evidence="8" id="KW-0675">Receptor</keyword>
<dbReference type="Proteomes" id="UP000749559">
    <property type="component" value="Unassembled WGS sequence"/>
</dbReference>
<keyword evidence="5" id="KW-0297">G-protein coupled receptor</keyword>
<evidence type="ECO:0000256" key="3">
    <source>
        <dbReference type="ARBA" id="ARBA00022692"/>
    </source>
</evidence>
<evidence type="ECO:0000259" key="11">
    <source>
        <dbReference type="PROSITE" id="PS50262"/>
    </source>
</evidence>
<dbReference type="EMBL" id="CAIIXF020000007">
    <property type="protein sequence ID" value="CAH1788767.1"/>
    <property type="molecule type" value="Genomic_DNA"/>
</dbReference>
<evidence type="ECO:0000313" key="13">
    <source>
        <dbReference type="Proteomes" id="UP000749559"/>
    </source>
</evidence>
<evidence type="ECO:0000256" key="1">
    <source>
        <dbReference type="ARBA" id="ARBA00004651"/>
    </source>
</evidence>
<reference evidence="12" key="1">
    <citation type="submission" date="2022-03" db="EMBL/GenBank/DDBJ databases">
        <authorList>
            <person name="Martin C."/>
        </authorList>
    </citation>
    <scope>NUCLEOTIDE SEQUENCE</scope>
</reference>
<dbReference type="PROSITE" id="PS50262">
    <property type="entry name" value="G_PROTEIN_RECEP_F1_2"/>
    <property type="match status" value="1"/>
</dbReference>
<dbReference type="GO" id="GO:0005886">
    <property type="term" value="C:plasma membrane"/>
    <property type="evidence" value="ECO:0007669"/>
    <property type="project" value="UniProtKB-SubCell"/>
</dbReference>
<feature type="transmembrane region" description="Helical" evidence="10">
    <location>
        <begin position="116"/>
        <end position="139"/>
    </location>
</feature>
<evidence type="ECO:0000256" key="8">
    <source>
        <dbReference type="ARBA" id="ARBA00023170"/>
    </source>
</evidence>
<dbReference type="PANTHER" id="PTHR24248">
    <property type="entry name" value="ADRENERGIC RECEPTOR-RELATED G-PROTEIN COUPLED RECEPTOR"/>
    <property type="match status" value="1"/>
</dbReference>
<keyword evidence="6 10" id="KW-0472">Membrane</keyword>
<accession>A0A8S4P626</accession>
<comment type="subcellular location">
    <subcellularLocation>
        <location evidence="1">Cell membrane</location>
        <topology evidence="1">Multi-pass membrane protein</topology>
    </subcellularLocation>
</comment>
<evidence type="ECO:0000256" key="2">
    <source>
        <dbReference type="ARBA" id="ARBA00022475"/>
    </source>
</evidence>
<keyword evidence="9" id="KW-0807">Transducer</keyword>
<evidence type="ECO:0000256" key="5">
    <source>
        <dbReference type="ARBA" id="ARBA00023040"/>
    </source>
</evidence>